<dbReference type="OrthoDB" id="7064595at2"/>
<dbReference type="KEGG" id="seds:AAY24_12205"/>
<accession>A0A0F7K1D9</accession>
<evidence type="ECO:0008006" key="3">
    <source>
        <dbReference type="Google" id="ProtNLM"/>
    </source>
</evidence>
<name>A0A0F7K1D9_9GAMM</name>
<reference evidence="1 2" key="1">
    <citation type="journal article" date="2015" name="Genome Announc.">
        <title>Complete Genome Sequence of Sedimenticola thiotaurini Strain SIP-G1, a Polyphosphate- and Polyhydroxyalkanoate-Accumulating Sulfur-Oxidizing Gammaproteobacterium Isolated from Salt Marsh Sediments.</title>
        <authorList>
            <person name="Flood B.E."/>
            <person name="Jones D.S."/>
            <person name="Bailey J.V."/>
        </authorList>
    </citation>
    <scope>NUCLEOTIDE SEQUENCE [LARGE SCALE GENOMIC DNA]</scope>
    <source>
        <strain evidence="1 2">SIP-G1</strain>
    </source>
</reference>
<dbReference type="AlphaFoldDB" id="A0A0F7K1D9"/>
<dbReference type="EMBL" id="CP011412">
    <property type="protein sequence ID" value="AKH20985.1"/>
    <property type="molecule type" value="Genomic_DNA"/>
</dbReference>
<sequence>MLIALVVLIYGWWRQPGTPEELFQARCSSCHELRVERLCEFPPVLLPAIVEVMRREQGADEVISAEEALIIQHYLKEEFLCP</sequence>
<dbReference type="GO" id="GO:0020037">
    <property type="term" value="F:heme binding"/>
    <property type="evidence" value="ECO:0007669"/>
    <property type="project" value="InterPro"/>
</dbReference>
<dbReference type="GO" id="GO:0009055">
    <property type="term" value="F:electron transfer activity"/>
    <property type="evidence" value="ECO:0007669"/>
    <property type="project" value="InterPro"/>
</dbReference>
<gene>
    <name evidence="1" type="ORF">AAY24_12205</name>
</gene>
<organism evidence="1 2">
    <name type="scientific">Sedimenticola thiotaurini</name>
    <dbReference type="NCBI Taxonomy" id="1543721"/>
    <lineage>
        <taxon>Bacteria</taxon>
        <taxon>Pseudomonadati</taxon>
        <taxon>Pseudomonadota</taxon>
        <taxon>Gammaproteobacteria</taxon>
        <taxon>Chromatiales</taxon>
        <taxon>Sedimenticolaceae</taxon>
        <taxon>Sedimenticola</taxon>
    </lineage>
</organism>
<dbReference type="Gene3D" id="1.10.760.10">
    <property type="entry name" value="Cytochrome c-like domain"/>
    <property type="match status" value="1"/>
</dbReference>
<evidence type="ECO:0000313" key="2">
    <source>
        <dbReference type="Proteomes" id="UP000034410"/>
    </source>
</evidence>
<dbReference type="Proteomes" id="UP000034410">
    <property type="component" value="Chromosome"/>
</dbReference>
<protein>
    <recommendedName>
        <fullName evidence="3">Cytochrome c domain-containing protein</fullName>
    </recommendedName>
</protein>
<evidence type="ECO:0000313" key="1">
    <source>
        <dbReference type="EMBL" id="AKH20985.1"/>
    </source>
</evidence>
<dbReference type="InterPro" id="IPR036909">
    <property type="entry name" value="Cyt_c-like_dom_sf"/>
</dbReference>
<proteinExistence type="predicted"/>
<keyword evidence="2" id="KW-1185">Reference proteome</keyword>
<dbReference type="SUPFAM" id="SSF46626">
    <property type="entry name" value="Cytochrome c"/>
    <property type="match status" value="1"/>
</dbReference>